<evidence type="ECO:0000313" key="2">
    <source>
        <dbReference type="Proteomes" id="UP000823964"/>
    </source>
</evidence>
<reference evidence="1" key="2">
    <citation type="submission" date="2021-04" db="EMBL/GenBank/DDBJ databases">
        <authorList>
            <person name="Gilroy R."/>
        </authorList>
    </citation>
    <scope>NUCLEOTIDE SEQUENCE</scope>
    <source>
        <strain evidence="1">14975</strain>
    </source>
</reference>
<proteinExistence type="predicted"/>
<protein>
    <submittedName>
        <fullName evidence="1">Uncharacterized protein</fullName>
    </submittedName>
</protein>
<dbReference type="EMBL" id="DXFQ01000163">
    <property type="protein sequence ID" value="HIX20658.1"/>
    <property type="molecule type" value="Genomic_DNA"/>
</dbReference>
<dbReference type="Proteomes" id="UP000823964">
    <property type="component" value="Unassembled WGS sequence"/>
</dbReference>
<reference evidence="1" key="1">
    <citation type="journal article" date="2021" name="PeerJ">
        <title>Extensive microbial diversity within the chicken gut microbiome revealed by metagenomics and culture.</title>
        <authorList>
            <person name="Gilroy R."/>
            <person name="Ravi A."/>
            <person name="Getino M."/>
            <person name="Pursley I."/>
            <person name="Horton D.L."/>
            <person name="Alikhan N.F."/>
            <person name="Baker D."/>
            <person name="Gharbi K."/>
            <person name="Hall N."/>
            <person name="Watson M."/>
            <person name="Adriaenssens E.M."/>
            <person name="Foster-Nyarko E."/>
            <person name="Jarju S."/>
            <person name="Secka A."/>
            <person name="Antonio M."/>
            <person name="Oren A."/>
            <person name="Chaudhuri R.R."/>
            <person name="La Ragione R."/>
            <person name="Hildebrand F."/>
            <person name="Pallen M.J."/>
        </authorList>
    </citation>
    <scope>NUCLEOTIDE SEQUENCE</scope>
    <source>
        <strain evidence="1">14975</strain>
    </source>
</reference>
<accession>A0A9D1VCH3</accession>
<gene>
    <name evidence="1" type="ORF">H9862_08680</name>
</gene>
<sequence length="327" mass="36802">MFDSIDSRYTPYRLSPATNVRTHGRPTGKKLSARPGEWPIFDETMYTPLTPCDYAPDINPFLERLDLRRIAALCCRGMKGHIYFIPGKRETPAFPSMVGGFVSGFAPYLPASFLSDGEIRLAPLMDNLWLLYQLEQQGWVEAGGAPEAPWRWTEKARALPPPARGVRSLQGMPEELRGYFAVLTLIEGGDARGKLPPIAYSLVETEEEVSEQVTELRDGEGYVPGVGRYTVSCDEEGLTTPHRDEKRVWKQYIRSFPGYATLKARERGLRIMITPPDRDRPPAYAKRVREAGGAPYLFDFYAAPDEPEELKLSGKARRRPVLIFSGD</sequence>
<organism evidence="1 2">
    <name type="scientific">Candidatus Akkermansia intestinigallinarum</name>
    <dbReference type="NCBI Taxonomy" id="2838431"/>
    <lineage>
        <taxon>Bacteria</taxon>
        <taxon>Pseudomonadati</taxon>
        <taxon>Verrucomicrobiota</taxon>
        <taxon>Verrucomicrobiia</taxon>
        <taxon>Verrucomicrobiales</taxon>
        <taxon>Akkermansiaceae</taxon>
        <taxon>Akkermansia</taxon>
    </lineage>
</organism>
<dbReference type="AlphaFoldDB" id="A0A9D1VCH3"/>
<evidence type="ECO:0000313" key="1">
    <source>
        <dbReference type="EMBL" id="HIX20658.1"/>
    </source>
</evidence>
<name>A0A9D1VCH3_9BACT</name>
<comment type="caution">
    <text evidence="1">The sequence shown here is derived from an EMBL/GenBank/DDBJ whole genome shotgun (WGS) entry which is preliminary data.</text>
</comment>